<organism evidence="2 3">
    <name type="scientific">Alistipes ihumii AP11</name>
    <dbReference type="NCBI Taxonomy" id="1211813"/>
    <lineage>
        <taxon>Bacteria</taxon>
        <taxon>Pseudomonadati</taxon>
        <taxon>Bacteroidota</taxon>
        <taxon>Bacteroidia</taxon>
        <taxon>Bacteroidales</taxon>
        <taxon>Rikenellaceae</taxon>
        <taxon>Alistipes</taxon>
    </lineage>
</organism>
<dbReference type="EMBL" id="CP102294">
    <property type="protein sequence ID" value="UWN56715.1"/>
    <property type="molecule type" value="Genomic_DNA"/>
</dbReference>
<dbReference type="SUPFAM" id="SSF160574">
    <property type="entry name" value="BT0923-like"/>
    <property type="match status" value="1"/>
</dbReference>
<evidence type="ECO:0008006" key="4">
    <source>
        <dbReference type="Google" id="ProtNLM"/>
    </source>
</evidence>
<evidence type="ECO:0000313" key="3">
    <source>
        <dbReference type="Proteomes" id="UP001059295"/>
    </source>
</evidence>
<evidence type="ECO:0000256" key="1">
    <source>
        <dbReference type="SAM" id="SignalP"/>
    </source>
</evidence>
<protein>
    <recommendedName>
        <fullName evidence="4">PepSY domain-containing protein</fullName>
    </recommendedName>
</protein>
<dbReference type="RefSeq" id="WP_019246860.1">
    <property type="nucleotide sequence ID" value="NZ_CAPH01000023.1"/>
</dbReference>
<dbReference type="Gene3D" id="3.10.450.360">
    <property type="match status" value="1"/>
</dbReference>
<dbReference type="Proteomes" id="UP001059295">
    <property type="component" value="Chromosome"/>
</dbReference>
<reference evidence="2" key="1">
    <citation type="journal article" date="2022" name="Cell">
        <title>Design, construction, and in vivo augmentation of a complex gut microbiome.</title>
        <authorList>
            <person name="Cheng A.G."/>
            <person name="Ho P.Y."/>
            <person name="Aranda-Diaz A."/>
            <person name="Jain S."/>
            <person name="Yu F.B."/>
            <person name="Meng X."/>
            <person name="Wang M."/>
            <person name="Iakiviak M."/>
            <person name="Nagashima K."/>
            <person name="Zhao A."/>
            <person name="Murugkar P."/>
            <person name="Patil A."/>
            <person name="Atabakhsh K."/>
            <person name="Weakley A."/>
            <person name="Yan J."/>
            <person name="Brumbaugh A.R."/>
            <person name="Higginbottom S."/>
            <person name="Dimas A."/>
            <person name="Shiver A.L."/>
            <person name="Deutschbauer A."/>
            <person name="Neff N."/>
            <person name="Sonnenburg J.L."/>
            <person name="Huang K.C."/>
            <person name="Fischbach M.A."/>
        </authorList>
    </citation>
    <scope>NUCLEOTIDE SEQUENCE</scope>
    <source>
        <strain evidence="2">AP11</strain>
    </source>
</reference>
<keyword evidence="3" id="KW-1185">Reference proteome</keyword>
<keyword evidence="1" id="KW-0732">Signal</keyword>
<evidence type="ECO:0000313" key="2">
    <source>
        <dbReference type="EMBL" id="UWN56715.1"/>
    </source>
</evidence>
<accession>A0ABY5UXN9</accession>
<dbReference type="GeneID" id="82891799"/>
<gene>
    <name evidence="2" type="ORF">NQ491_08655</name>
</gene>
<sequence length="113" mass="11814">MNKLLFTVAALITAAWTAGPVSAYALAGNASTQATAVRTGFVEIDPSELPQAVRYAIASRYASSSIEKAYANAGIRLYKITVPNPKGTEITLLLDAQGTVMDLVERSAGPSVP</sequence>
<feature type="signal peptide" evidence="1">
    <location>
        <begin position="1"/>
        <end position="23"/>
    </location>
</feature>
<proteinExistence type="predicted"/>
<name>A0ABY5UXN9_9BACT</name>
<feature type="chain" id="PRO_5046368589" description="PepSY domain-containing protein" evidence="1">
    <location>
        <begin position="24"/>
        <end position="113"/>
    </location>
</feature>